<sequence length="58" mass="6422">MFSASRAFLRLRSRPVFIPGRNVGLPMIILTVLAGASFQAVNKFLQKKDSPGSRTRTD</sequence>
<name>A0A9W8E8C3_9FUNG</name>
<evidence type="ECO:0000313" key="2">
    <source>
        <dbReference type="Proteomes" id="UP001150925"/>
    </source>
</evidence>
<organism evidence="1 2">
    <name type="scientific">Dispira parvispora</name>
    <dbReference type="NCBI Taxonomy" id="1520584"/>
    <lineage>
        <taxon>Eukaryota</taxon>
        <taxon>Fungi</taxon>
        <taxon>Fungi incertae sedis</taxon>
        <taxon>Zoopagomycota</taxon>
        <taxon>Kickxellomycotina</taxon>
        <taxon>Dimargaritomycetes</taxon>
        <taxon>Dimargaritales</taxon>
        <taxon>Dimargaritaceae</taxon>
        <taxon>Dispira</taxon>
    </lineage>
</organism>
<protein>
    <submittedName>
        <fullName evidence="1">Uncharacterized protein</fullName>
    </submittedName>
</protein>
<reference evidence="1" key="1">
    <citation type="submission" date="2022-07" db="EMBL/GenBank/DDBJ databases">
        <title>Phylogenomic reconstructions and comparative analyses of Kickxellomycotina fungi.</title>
        <authorList>
            <person name="Reynolds N.K."/>
            <person name="Stajich J.E."/>
            <person name="Barry K."/>
            <person name="Grigoriev I.V."/>
            <person name="Crous P."/>
            <person name="Smith M.E."/>
        </authorList>
    </citation>
    <scope>NUCLEOTIDE SEQUENCE</scope>
    <source>
        <strain evidence="1">RSA 1196</strain>
    </source>
</reference>
<dbReference type="EMBL" id="JANBPY010000194">
    <property type="protein sequence ID" value="KAJ1968360.1"/>
    <property type="molecule type" value="Genomic_DNA"/>
</dbReference>
<dbReference type="AlphaFoldDB" id="A0A9W8E8C3"/>
<evidence type="ECO:0000313" key="1">
    <source>
        <dbReference type="EMBL" id="KAJ1968360.1"/>
    </source>
</evidence>
<gene>
    <name evidence="1" type="ORF">IWQ62_001296</name>
</gene>
<comment type="caution">
    <text evidence="1">The sequence shown here is derived from an EMBL/GenBank/DDBJ whole genome shotgun (WGS) entry which is preliminary data.</text>
</comment>
<keyword evidence="2" id="KW-1185">Reference proteome</keyword>
<dbReference type="Proteomes" id="UP001150925">
    <property type="component" value="Unassembled WGS sequence"/>
</dbReference>
<accession>A0A9W8E8C3</accession>
<proteinExistence type="predicted"/>